<proteinExistence type="predicted"/>
<dbReference type="Proteomes" id="UP000652761">
    <property type="component" value="Unassembled WGS sequence"/>
</dbReference>
<feature type="compositionally biased region" description="Low complexity" evidence="1">
    <location>
        <begin position="103"/>
        <end position="114"/>
    </location>
</feature>
<accession>A0A843W1U4</accession>
<reference evidence="2" key="1">
    <citation type="submission" date="2017-07" db="EMBL/GenBank/DDBJ databases">
        <title>Taro Niue Genome Assembly and Annotation.</title>
        <authorList>
            <person name="Atibalentja N."/>
            <person name="Keating K."/>
            <person name="Fields C.J."/>
        </authorList>
    </citation>
    <scope>NUCLEOTIDE SEQUENCE</scope>
    <source>
        <strain evidence="2">Niue_2</strain>
        <tissue evidence="2">Leaf</tissue>
    </source>
</reference>
<dbReference type="AlphaFoldDB" id="A0A843W1U4"/>
<gene>
    <name evidence="2" type="ORF">Taro_034777</name>
</gene>
<dbReference type="EMBL" id="NMUH01002775">
    <property type="protein sequence ID" value="MQM02016.1"/>
    <property type="molecule type" value="Genomic_DNA"/>
</dbReference>
<name>A0A843W1U4_COLES</name>
<feature type="region of interest" description="Disordered" evidence="1">
    <location>
        <begin position="86"/>
        <end position="145"/>
    </location>
</feature>
<keyword evidence="3" id="KW-1185">Reference proteome</keyword>
<protein>
    <submittedName>
        <fullName evidence="2">Uncharacterized protein</fullName>
    </submittedName>
</protein>
<evidence type="ECO:0000256" key="1">
    <source>
        <dbReference type="SAM" id="MobiDB-lite"/>
    </source>
</evidence>
<comment type="caution">
    <text evidence="2">The sequence shown here is derived from an EMBL/GenBank/DDBJ whole genome shotgun (WGS) entry which is preliminary data.</text>
</comment>
<organism evidence="2 3">
    <name type="scientific">Colocasia esculenta</name>
    <name type="common">Wild taro</name>
    <name type="synonym">Arum esculentum</name>
    <dbReference type="NCBI Taxonomy" id="4460"/>
    <lineage>
        <taxon>Eukaryota</taxon>
        <taxon>Viridiplantae</taxon>
        <taxon>Streptophyta</taxon>
        <taxon>Embryophyta</taxon>
        <taxon>Tracheophyta</taxon>
        <taxon>Spermatophyta</taxon>
        <taxon>Magnoliopsida</taxon>
        <taxon>Liliopsida</taxon>
        <taxon>Araceae</taxon>
        <taxon>Aroideae</taxon>
        <taxon>Colocasieae</taxon>
        <taxon>Colocasia</taxon>
    </lineage>
</organism>
<sequence length="166" mass="17286">MSIGREIKRVGFSLGRCSAFAGRASDRAGRPPSANLLVTPLPALLLPLIKRPRRTPSAAIVAGPSRTPTTPSAAIVAVPDAATIVVPAGRGRDHPRPRPPSSPSRTLTTPSSPSKHSATIVVPAGRGRDHPLPRTPPSTSPEAMPESAAVWFAACHRVEHAPPPLL</sequence>
<evidence type="ECO:0000313" key="2">
    <source>
        <dbReference type="EMBL" id="MQM02016.1"/>
    </source>
</evidence>
<evidence type="ECO:0000313" key="3">
    <source>
        <dbReference type="Proteomes" id="UP000652761"/>
    </source>
</evidence>